<dbReference type="EMBL" id="FNSO01000004">
    <property type="protein sequence ID" value="SEC54817.1"/>
    <property type="molecule type" value="Genomic_DNA"/>
</dbReference>
<name>A0A1H4TEN6_9PSEU</name>
<dbReference type="Proteomes" id="UP000199622">
    <property type="component" value="Unassembled WGS sequence"/>
</dbReference>
<feature type="region of interest" description="Disordered" evidence="1">
    <location>
        <begin position="504"/>
        <end position="527"/>
    </location>
</feature>
<sequence length="527" mass="56076">MPSRHRWLIIPDPNRPFPHRRTDWLRPAATLVVALLVAGGLVFQQPLQRAFTCGWFDGSAWSAGGECVGLSDGSDDFALDRFAAVLRVVEQQNAAAADRCDPRGTPVTVGVLLTLTDRNAGGRAVHELEGMAAGQRHANDTGCLHPMRLVVANVGAYGPDNEAVEVARELAEDPDVVAVAGLGLSQQRSAEVADLLAEAKVPMVADLITAEGFDQTGSRDDEPDFRACDADITYPRGIGKDYYYRVAYRNAVQIEQLAAVLPGRPDFIMVPTGGSDPYTCTALPVMQRRFGGKITEVKFDADEASTVPLTAQRICGTAKDVEVLYIARGGDLARFLFSLDEAFLGGRCAATSVTVVSTSDGLRVRSPEDNAMLEDLRLRALRSPSFTDGRIRLISTLVSGADRFRGDNPGFRDLERAFAGAGFDAAHLDDGWAVNGYDAVTTISAALRTLPSTKPVQRSQVNTAISGFSTSGQAVAGAGGPITFDNSGNRADAGPPVVRVCPLPRPSGDQAPRTPSTIVRPGTPPTC</sequence>
<dbReference type="STRING" id="208445.SAMN04489727_4162"/>
<proteinExistence type="predicted"/>
<protein>
    <submittedName>
        <fullName evidence="3">ABC-type branched-chain amino acid transport system, substrate-binding protein</fullName>
    </submittedName>
</protein>
<evidence type="ECO:0000256" key="2">
    <source>
        <dbReference type="SAM" id="Phobius"/>
    </source>
</evidence>
<dbReference type="InterPro" id="IPR028082">
    <property type="entry name" value="Peripla_BP_I"/>
</dbReference>
<dbReference type="RefSeq" id="WP_091309807.1">
    <property type="nucleotide sequence ID" value="NZ_FNSO01000004.1"/>
</dbReference>
<evidence type="ECO:0000313" key="3">
    <source>
        <dbReference type="EMBL" id="SEC54817.1"/>
    </source>
</evidence>
<evidence type="ECO:0000256" key="1">
    <source>
        <dbReference type="SAM" id="MobiDB-lite"/>
    </source>
</evidence>
<keyword evidence="2" id="KW-1133">Transmembrane helix</keyword>
<dbReference type="OrthoDB" id="4568672at2"/>
<accession>A0A1H4TEN6</accession>
<keyword evidence="4" id="KW-1185">Reference proteome</keyword>
<evidence type="ECO:0000313" key="4">
    <source>
        <dbReference type="Proteomes" id="UP000199622"/>
    </source>
</evidence>
<keyword evidence="2" id="KW-0472">Membrane</keyword>
<gene>
    <name evidence="3" type="ORF">SAMN04489727_4162</name>
</gene>
<dbReference type="CDD" id="cd06268">
    <property type="entry name" value="PBP1_ABC_transporter_LIVBP-like"/>
    <property type="match status" value="1"/>
</dbReference>
<dbReference type="SUPFAM" id="SSF53822">
    <property type="entry name" value="Periplasmic binding protein-like I"/>
    <property type="match status" value="1"/>
</dbReference>
<reference evidence="4" key="1">
    <citation type="submission" date="2016-10" db="EMBL/GenBank/DDBJ databases">
        <authorList>
            <person name="Varghese N."/>
            <person name="Submissions S."/>
        </authorList>
    </citation>
    <scope>NUCLEOTIDE SEQUENCE [LARGE SCALE GENOMIC DNA]</scope>
    <source>
        <strain evidence="4">DSM 44544</strain>
    </source>
</reference>
<keyword evidence="2" id="KW-0812">Transmembrane</keyword>
<dbReference type="AlphaFoldDB" id="A0A1H4TEN6"/>
<feature type="transmembrane region" description="Helical" evidence="2">
    <location>
        <begin position="24"/>
        <end position="43"/>
    </location>
</feature>
<dbReference type="Gene3D" id="3.40.50.2300">
    <property type="match status" value="1"/>
</dbReference>
<organism evidence="3 4">
    <name type="scientific">Amycolatopsis tolypomycina</name>
    <dbReference type="NCBI Taxonomy" id="208445"/>
    <lineage>
        <taxon>Bacteria</taxon>
        <taxon>Bacillati</taxon>
        <taxon>Actinomycetota</taxon>
        <taxon>Actinomycetes</taxon>
        <taxon>Pseudonocardiales</taxon>
        <taxon>Pseudonocardiaceae</taxon>
        <taxon>Amycolatopsis</taxon>
    </lineage>
</organism>